<feature type="region of interest" description="Disordered" evidence="1">
    <location>
        <begin position="1"/>
        <end position="33"/>
    </location>
</feature>
<reference evidence="2" key="1">
    <citation type="submission" date="2023-10" db="EMBL/GenBank/DDBJ databases">
        <title>Genome assemblies of two species of porcelain crab, Petrolisthes cinctipes and Petrolisthes manimaculis (Anomura: Porcellanidae).</title>
        <authorList>
            <person name="Angst P."/>
        </authorList>
    </citation>
    <scope>NUCLEOTIDE SEQUENCE</scope>
    <source>
        <strain evidence="2">PB745_01</strain>
        <tissue evidence="2">Gill</tissue>
    </source>
</reference>
<accession>A0AAE1FVJ0</accession>
<organism evidence="2 4">
    <name type="scientific">Petrolisthes cinctipes</name>
    <name type="common">Flat porcelain crab</name>
    <dbReference type="NCBI Taxonomy" id="88211"/>
    <lineage>
        <taxon>Eukaryota</taxon>
        <taxon>Metazoa</taxon>
        <taxon>Ecdysozoa</taxon>
        <taxon>Arthropoda</taxon>
        <taxon>Crustacea</taxon>
        <taxon>Multicrustacea</taxon>
        <taxon>Malacostraca</taxon>
        <taxon>Eumalacostraca</taxon>
        <taxon>Eucarida</taxon>
        <taxon>Decapoda</taxon>
        <taxon>Pleocyemata</taxon>
        <taxon>Anomura</taxon>
        <taxon>Galatheoidea</taxon>
        <taxon>Porcellanidae</taxon>
        <taxon>Petrolisthes</taxon>
    </lineage>
</organism>
<dbReference type="Proteomes" id="UP001286313">
    <property type="component" value="Unassembled WGS sequence"/>
</dbReference>
<gene>
    <name evidence="3" type="ORF">Pcinc_008422</name>
    <name evidence="2" type="ORF">Pcinc_016744</name>
</gene>
<comment type="caution">
    <text evidence="2">The sequence shown here is derived from an EMBL/GenBank/DDBJ whole genome shotgun (WGS) entry which is preliminary data.</text>
</comment>
<protein>
    <submittedName>
        <fullName evidence="2">Uncharacterized protein</fullName>
    </submittedName>
</protein>
<dbReference type="EMBL" id="JAWQEG010001538">
    <property type="protein sequence ID" value="KAK3878613.1"/>
    <property type="molecule type" value="Genomic_DNA"/>
</dbReference>
<keyword evidence="4" id="KW-1185">Reference proteome</keyword>
<sequence length="69" mass="8014">MIEKAMVEEEERGGEGDGEAMVEEGEVVMRDGGVEKKESRLMIEKAMVEEEERDGERDVEVEWRRKRAE</sequence>
<evidence type="ECO:0000313" key="3">
    <source>
        <dbReference type="EMBL" id="KAK3887481.1"/>
    </source>
</evidence>
<evidence type="ECO:0000256" key="1">
    <source>
        <dbReference type="SAM" id="MobiDB-lite"/>
    </source>
</evidence>
<dbReference type="AlphaFoldDB" id="A0AAE1FVJ0"/>
<name>A0AAE1FVJ0_PETCI</name>
<feature type="region of interest" description="Disordered" evidence="1">
    <location>
        <begin position="49"/>
        <end position="69"/>
    </location>
</feature>
<dbReference type="EMBL" id="JAWQEG010000626">
    <property type="protein sequence ID" value="KAK3887481.1"/>
    <property type="molecule type" value="Genomic_DNA"/>
</dbReference>
<evidence type="ECO:0000313" key="4">
    <source>
        <dbReference type="Proteomes" id="UP001286313"/>
    </source>
</evidence>
<proteinExistence type="predicted"/>
<evidence type="ECO:0000313" key="2">
    <source>
        <dbReference type="EMBL" id="KAK3878613.1"/>
    </source>
</evidence>
<feature type="compositionally biased region" description="Acidic residues" evidence="1">
    <location>
        <begin position="8"/>
        <end position="26"/>
    </location>
</feature>